<evidence type="ECO:0000256" key="11">
    <source>
        <dbReference type="ARBA" id="ARBA00023136"/>
    </source>
</evidence>
<dbReference type="EMBL" id="RYZH01000012">
    <property type="protein sequence ID" value="RUL88266.1"/>
    <property type="molecule type" value="Genomic_DNA"/>
</dbReference>
<comment type="subcellular location">
    <subcellularLocation>
        <location evidence="2">Membrane</location>
        <topology evidence="2">Multi-pass membrane protein</topology>
    </subcellularLocation>
</comment>
<keyword evidence="7" id="KW-0378">Hydrolase</keyword>
<dbReference type="InterPro" id="IPR008915">
    <property type="entry name" value="Peptidase_M50"/>
</dbReference>
<keyword evidence="4" id="KW-0645">Protease</keyword>
<dbReference type="AlphaFoldDB" id="A0A432MMC2"/>
<gene>
    <name evidence="14" type="ORF">TsocGM_07985</name>
</gene>
<dbReference type="Proteomes" id="UP000280296">
    <property type="component" value="Unassembled WGS sequence"/>
</dbReference>
<keyword evidence="8" id="KW-0862">Zinc</keyword>
<dbReference type="PANTHER" id="PTHR39188:SF3">
    <property type="entry name" value="STAGE IV SPORULATION PROTEIN FB"/>
    <property type="match status" value="1"/>
</dbReference>
<reference evidence="14 15" key="2">
    <citation type="submission" date="2019-01" db="EMBL/GenBank/DDBJ databases">
        <title>Tautonia sociabilis, a novel thermotolerant planctomycete of Isosphaeraceae family, isolated from a 4000 m deep subterranean habitat.</title>
        <authorList>
            <person name="Kovaleva O.L."/>
            <person name="Elcheninov A.G."/>
            <person name="Van Heerden E."/>
            <person name="Toshchakov S.V."/>
            <person name="Novikov A."/>
            <person name="Bonch-Osmolovskaya E.A."/>
            <person name="Kublanov I.V."/>
        </authorList>
    </citation>
    <scope>NUCLEOTIDE SEQUENCE [LARGE SCALE GENOMIC DNA]</scope>
    <source>
        <strain evidence="14 15">GM2012</strain>
    </source>
</reference>
<evidence type="ECO:0000256" key="3">
    <source>
        <dbReference type="ARBA" id="ARBA00007931"/>
    </source>
</evidence>
<keyword evidence="11 12" id="KW-0472">Membrane</keyword>
<sequence length="239" mass="25989">MLGIPAPTQLDLNFRLFGIPIRISPFFWLLAAIIGLRYGSGLDRPEDSAVVASCVLVSVLVHELGHGLTARCCGDRPWIVLHGFGGACVSNREAQPFGRRLMIILMGPVAGLLLAIATVSTWAALVAYEIRLPPQAELAMNALLVLNLIYSAFNLIPVWPLDGGQLLLTMLDRLSPRHGARRAHILSFLASGSAAALALAWGGAGNWLLVSLWLGYFAFINFVLLSHYHRIAMAEREGW</sequence>
<evidence type="ECO:0000313" key="15">
    <source>
        <dbReference type="Proteomes" id="UP000280296"/>
    </source>
</evidence>
<keyword evidence="10" id="KW-0482">Metalloprotease</keyword>
<proteinExistence type="inferred from homology"/>
<dbReference type="GO" id="GO:0046872">
    <property type="term" value="F:metal ion binding"/>
    <property type="evidence" value="ECO:0007669"/>
    <property type="project" value="UniProtKB-KW"/>
</dbReference>
<feature type="transmembrane region" description="Helical" evidence="12">
    <location>
        <begin position="101"/>
        <end position="128"/>
    </location>
</feature>
<dbReference type="GO" id="GO:0008237">
    <property type="term" value="F:metallopeptidase activity"/>
    <property type="evidence" value="ECO:0007669"/>
    <property type="project" value="UniProtKB-KW"/>
</dbReference>
<evidence type="ECO:0000256" key="8">
    <source>
        <dbReference type="ARBA" id="ARBA00022833"/>
    </source>
</evidence>
<feature type="transmembrane region" description="Helical" evidence="12">
    <location>
        <begin position="207"/>
        <end position="226"/>
    </location>
</feature>
<evidence type="ECO:0000256" key="10">
    <source>
        <dbReference type="ARBA" id="ARBA00023049"/>
    </source>
</evidence>
<evidence type="ECO:0000256" key="5">
    <source>
        <dbReference type="ARBA" id="ARBA00022692"/>
    </source>
</evidence>
<dbReference type="GO" id="GO:0006508">
    <property type="term" value="P:proteolysis"/>
    <property type="evidence" value="ECO:0007669"/>
    <property type="project" value="UniProtKB-KW"/>
</dbReference>
<name>A0A432MMC2_9BACT</name>
<evidence type="ECO:0000256" key="1">
    <source>
        <dbReference type="ARBA" id="ARBA00001947"/>
    </source>
</evidence>
<evidence type="ECO:0000259" key="13">
    <source>
        <dbReference type="Pfam" id="PF02163"/>
    </source>
</evidence>
<protein>
    <recommendedName>
        <fullName evidence="13">Peptidase M50 domain-containing protein</fullName>
    </recommendedName>
</protein>
<evidence type="ECO:0000256" key="9">
    <source>
        <dbReference type="ARBA" id="ARBA00022989"/>
    </source>
</evidence>
<dbReference type="Pfam" id="PF02163">
    <property type="entry name" value="Peptidase_M50"/>
    <property type="match status" value="2"/>
</dbReference>
<keyword evidence="15" id="KW-1185">Reference proteome</keyword>
<comment type="similarity">
    <text evidence="3">Belongs to the peptidase M50B family.</text>
</comment>
<feature type="transmembrane region" description="Helical" evidence="12">
    <location>
        <begin position="148"/>
        <end position="171"/>
    </location>
</feature>
<evidence type="ECO:0000256" key="12">
    <source>
        <dbReference type="SAM" id="Phobius"/>
    </source>
</evidence>
<dbReference type="GO" id="GO:0016020">
    <property type="term" value="C:membrane"/>
    <property type="evidence" value="ECO:0007669"/>
    <property type="project" value="UniProtKB-SubCell"/>
</dbReference>
<keyword evidence="6" id="KW-0479">Metal-binding</keyword>
<organism evidence="14 15">
    <name type="scientific">Tautonia sociabilis</name>
    <dbReference type="NCBI Taxonomy" id="2080755"/>
    <lineage>
        <taxon>Bacteria</taxon>
        <taxon>Pseudomonadati</taxon>
        <taxon>Planctomycetota</taxon>
        <taxon>Planctomycetia</taxon>
        <taxon>Isosphaerales</taxon>
        <taxon>Isosphaeraceae</taxon>
        <taxon>Tautonia</taxon>
    </lineage>
</organism>
<dbReference type="PANTHER" id="PTHR39188">
    <property type="entry name" value="MEMBRANE-ASSOCIATED ZINC METALLOPROTEASE M50B"/>
    <property type="match status" value="1"/>
</dbReference>
<accession>A0A432MMC2</accession>
<keyword evidence="9 12" id="KW-1133">Transmembrane helix</keyword>
<dbReference type="RefSeq" id="WP_126724780.1">
    <property type="nucleotide sequence ID" value="NZ_RYZH01000012.1"/>
</dbReference>
<evidence type="ECO:0000256" key="6">
    <source>
        <dbReference type="ARBA" id="ARBA00022723"/>
    </source>
</evidence>
<evidence type="ECO:0000256" key="7">
    <source>
        <dbReference type="ARBA" id="ARBA00022801"/>
    </source>
</evidence>
<feature type="domain" description="Peptidase M50" evidence="13">
    <location>
        <begin position="140"/>
        <end position="187"/>
    </location>
</feature>
<comment type="caution">
    <text evidence="14">The sequence shown here is derived from an EMBL/GenBank/DDBJ whole genome shotgun (WGS) entry which is preliminary data.</text>
</comment>
<evidence type="ECO:0000256" key="2">
    <source>
        <dbReference type="ARBA" id="ARBA00004141"/>
    </source>
</evidence>
<evidence type="ECO:0000313" key="14">
    <source>
        <dbReference type="EMBL" id="RUL88266.1"/>
    </source>
</evidence>
<evidence type="ECO:0000256" key="4">
    <source>
        <dbReference type="ARBA" id="ARBA00022670"/>
    </source>
</evidence>
<keyword evidence="5 12" id="KW-0812">Transmembrane</keyword>
<comment type="cofactor">
    <cofactor evidence="1">
        <name>Zn(2+)</name>
        <dbReference type="ChEBI" id="CHEBI:29105"/>
    </cofactor>
</comment>
<feature type="domain" description="Peptidase M50" evidence="13">
    <location>
        <begin position="53"/>
        <end position="122"/>
    </location>
</feature>
<feature type="transmembrane region" description="Helical" evidence="12">
    <location>
        <begin position="12"/>
        <end position="36"/>
    </location>
</feature>
<reference evidence="14 15" key="1">
    <citation type="submission" date="2018-12" db="EMBL/GenBank/DDBJ databases">
        <authorList>
            <person name="Toschakov S.V."/>
        </authorList>
    </citation>
    <scope>NUCLEOTIDE SEQUENCE [LARGE SCALE GENOMIC DNA]</scope>
    <source>
        <strain evidence="14 15">GM2012</strain>
    </source>
</reference>
<dbReference type="OrthoDB" id="9800627at2"/>